<keyword evidence="1" id="KW-0813">Transport</keyword>
<dbReference type="KEGG" id="sgi:SGRAN_2267"/>
<feature type="transmembrane region" description="Helical" evidence="2">
    <location>
        <begin position="52"/>
        <end position="70"/>
    </location>
</feature>
<dbReference type="PIRSF" id="PIRSF032126">
    <property type="entry name" value="F0F1_ATP_synthase_subunit_I"/>
    <property type="match status" value="1"/>
</dbReference>
<evidence type="ECO:0000313" key="4">
    <source>
        <dbReference type="Proteomes" id="UP000058599"/>
    </source>
</evidence>
<keyword evidence="1" id="KW-0375">Hydrogen ion transport</keyword>
<comment type="function">
    <text evidence="1">A possible function for this protein is to guide the assembly of the membrane sector of the ATPase enzyme complex.</text>
</comment>
<keyword evidence="1" id="KW-0406">Ion transport</keyword>
<keyword evidence="3" id="KW-0378">Hydrolase</keyword>
<evidence type="ECO:0000256" key="1">
    <source>
        <dbReference type="PIRNR" id="PIRNR032126"/>
    </source>
</evidence>
<keyword evidence="1 2" id="KW-0472">Membrane</keyword>
<dbReference type="Proteomes" id="UP000058599">
    <property type="component" value="Chromosome"/>
</dbReference>
<keyword evidence="2" id="KW-1133">Transmembrane helix</keyword>
<evidence type="ECO:0000256" key="2">
    <source>
        <dbReference type="SAM" id="Phobius"/>
    </source>
</evidence>
<accession>A0AA86L3M4</accession>
<organism evidence="3 4">
    <name type="scientific">Sphingopyxis granuli</name>
    <dbReference type="NCBI Taxonomy" id="267128"/>
    <lineage>
        <taxon>Bacteria</taxon>
        <taxon>Pseudomonadati</taxon>
        <taxon>Pseudomonadota</taxon>
        <taxon>Alphaproteobacteria</taxon>
        <taxon>Sphingomonadales</taxon>
        <taxon>Sphingomonadaceae</taxon>
        <taxon>Sphingopyxis</taxon>
    </lineage>
</organism>
<sequence>MTGNGSDPEPASEDSRLVSLEERLDRAEAAEARRAGVSAPESDANYRLGNRVLAELLGGMLGGALIGWLIDRFADTSPWGLLGMLALGVVVAFRNIFRIANAASRDKGGSA</sequence>
<protein>
    <recommendedName>
        <fullName evidence="1">ATP synthase protein I</fullName>
    </recommendedName>
</protein>
<dbReference type="InterPro" id="IPR016989">
    <property type="entry name" value="Atp1_alphaprobac"/>
</dbReference>
<proteinExistence type="inferred from homology"/>
<dbReference type="InterPro" id="IPR032820">
    <property type="entry name" value="ATPase_put"/>
</dbReference>
<dbReference type="GO" id="GO:0016787">
    <property type="term" value="F:hydrolase activity"/>
    <property type="evidence" value="ECO:0007669"/>
    <property type="project" value="UniProtKB-KW"/>
</dbReference>
<gene>
    <name evidence="3" type="primary">atpI</name>
    <name evidence="3" type="ORF">SGRAN_2267</name>
</gene>
<name>A0AA86L3M4_9SPHN</name>
<reference evidence="3 4" key="1">
    <citation type="journal article" date="2016" name="BMC Genomics">
        <title>Genomic analysis of the nitrate-respiring Sphingopyxis granuli (formerly Sphingomonas macrogoltabida) strain TFA.</title>
        <authorList>
            <person name="Garcia-Romero I."/>
            <person name="Perez-Pulido A.J."/>
            <person name="Gonzalez-Flores Y.E."/>
            <person name="Reyes-Ramirez F."/>
            <person name="Santero E."/>
            <person name="Floriano B."/>
        </authorList>
    </citation>
    <scope>NUCLEOTIDE SEQUENCE [LARGE SCALE GENOMIC DNA]</scope>
    <source>
        <strain evidence="3 4">TFA</strain>
    </source>
</reference>
<evidence type="ECO:0000313" key="3">
    <source>
        <dbReference type="EMBL" id="AMG74633.1"/>
    </source>
</evidence>
<dbReference type="Pfam" id="PF09527">
    <property type="entry name" value="ATPase_gene1"/>
    <property type="match status" value="1"/>
</dbReference>
<keyword evidence="4" id="KW-1185">Reference proteome</keyword>
<dbReference type="GO" id="GO:0045259">
    <property type="term" value="C:proton-transporting ATP synthase complex"/>
    <property type="evidence" value="ECO:0007669"/>
    <property type="project" value="UniProtKB-UniRule"/>
</dbReference>
<dbReference type="EMBL" id="CP012199">
    <property type="protein sequence ID" value="AMG74633.1"/>
    <property type="molecule type" value="Genomic_DNA"/>
</dbReference>
<dbReference type="AlphaFoldDB" id="A0AA86L3M4"/>
<dbReference type="GO" id="GO:1902600">
    <property type="term" value="P:proton transmembrane transport"/>
    <property type="evidence" value="ECO:0007669"/>
    <property type="project" value="UniProtKB-KW"/>
</dbReference>
<feature type="transmembrane region" description="Helical" evidence="2">
    <location>
        <begin position="76"/>
        <end position="97"/>
    </location>
</feature>
<comment type="similarity">
    <text evidence="1">Belongs to the bacterial AtpI family.</text>
</comment>
<keyword evidence="2" id="KW-0812">Transmembrane</keyword>